<reference evidence="3" key="2">
    <citation type="submission" date="2015-01" db="EMBL/GenBank/DDBJ databases">
        <title>Evolutionary Origins and Diversification of the Mycorrhizal Mutualists.</title>
        <authorList>
            <consortium name="DOE Joint Genome Institute"/>
            <consortium name="Mycorrhizal Genomics Consortium"/>
            <person name="Kohler A."/>
            <person name="Kuo A."/>
            <person name="Nagy L.G."/>
            <person name="Floudas D."/>
            <person name="Copeland A."/>
            <person name="Barry K.W."/>
            <person name="Cichocki N."/>
            <person name="Veneault-Fourrey C."/>
            <person name="LaButti K."/>
            <person name="Lindquist E.A."/>
            <person name="Lipzen A."/>
            <person name="Lundell T."/>
            <person name="Morin E."/>
            <person name="Murat C."/>
            <person name="Riley R."/>
            <person name="Ohm R."/>
            <person name="Sun H."/>
            <person name="Tunlid A."/>
            <person name="Henrissat B."/>
            <person name="Grigoriev I.V."/>
            <person name="Hibbett D.S."/>
            <person name="Martin F."/>
        </authorList>
    </citation>
    <scope>NUCLEOTIDE SEQUENCE [LARGE SCALE GENOMIC DNA]</scope>
    <source>
        <strain evidence="3">Foug A</strain>
    </source>
</reference>
<sequence length="62" mass="6905">MGGLLRSTTWRLLRVWFIALSSTIVVTPTHLETQTPSHQLPSVTDVLGGVSFHQTPYARELT</sequence>
<dbReference type="InParanoid" id="A0A0C3D8Y8"/>
<gene>
    <name evidence="2" type="ORF">SCLCIDRAFT_1219625</name>
</gene>
<dbReference type="Proteomes" id="UP000053989">
    <property type="component" value="Unassembled WGS sequence"/>
</dbReference>
<organism evidence="2 3">
    <name type="scientific">Scleroderma citrinum Foug A</name>
    <dbReference type="NCBI Taxonomy" id="1036808"/>
    <lineage>
        <taxon>Eukaryota</taxon>
        <taxon>Fungi</taxon>
        <taxon>Dikarya</taxon>
        <taxon>Basidiomycota</taxon>
        <taxon>Agaricomycotina</taxon>
        <taxon>Agaricomycetes</taxon>
        <taxon>Agaricomycetidae</taxon>
        <taxon>Boletales</taxon>
        <taxon>Sclerodermatineae</taxon>
        <taxon>Sclerodermataceae</taxon>
        <taxon>Scleroderma</taxon>
    </lineage>
</organism>
<keyword evidence="3" id="KW-1185">Reference proteome</keyword>
<feature type="transmembrane region" description="Helical" evidence="1">
    <location>
        <begin position="12"/>
        <end position="31"/>
    </location>
</feature>
<reference evidence="2 3" key="1">
    <citation type="submission" date="2014-04" db="EMBL/GenBank/DDBJ databases">
        <authorList>
            <consortium name="DOE Joint Genome Institute"/>
            <person name="Kuo A."/>
            <person name="Kohler A."/>
            <person name="Nagy L.G."/>
            <person name="Floudas D."/>
            <person name="Copeland A."/>
            <person name="Barry K.W."/>
            <person name="Cichocki N."/>
            <person name="Veneault-Fourrey C."/>
            <person name="LaButti K."/>
            <person name="Lindquist E.A."/>
            <person name="Lipzen A."/>
            <person name="Lundell T."/>
            <person name="Morin E."/>
            <person name="Murat C."/>
            <person name="Sun H."/>
            <person name="Tunlid A."/>
            <person name="Henrissat B."/>
            <person name="Grigoriev I.V."/>
            <person name="Hibbett D.S."/>
            <person name="Martin F."/>
            <person name="Nordberg H.P."/>
            <person name="Cantor M.N."/>
            <person name="Hua S.X."/>
        </authorList>
    </citation>
    <scope>NUCLEOTIDE SEQUENCE [LARGE SCALE GENOMIC DNA]</scope>
    <source>
        <strain evidence="2 3">Foug A</strain>
    </source>
</reference>
<evidence type="ECO:0000313" key="3">
    <source>
        <dbReference type="Proteomes" id="UP000053989"/>
    </source>
</evidence>
<evidence type="ECO:0000313" key="2">
    <source>
        <dbReference type="EMBL" id="KIM57185.1"/>
    </source>
</evidence>
<dbReference type="HOGENOM" id="CLU_2905457_0_0_1"/>
<protein>
    <submittedName>
        <fullName evidence="2">Uncharacterized protein</fullName>
    </submittedName>
</protein>
<proteinExistence type="predicted"/>
<keyword evidence="1" id="KW-0472">Membrane</keyword>
<evidence type="ECO:0000256" key="1">
    <source>
        <dbReference type="SAM" id="Phobius"/>
    </source>
</evidence>
<dbReference type="AlphaFoldDB" id="A0A0C3D8Y8"/>
<dbReference type="EMBL" id="KN822104">
    <property type="protein sequence ID" value="KIM57185.1"/>
    <property type="molecule type" value="Genomic_DNA"/>
</dbReference>
<keyword evidence="1" id="KW-1133">Transmembrane helix</keyword>
<keyword evidence="1" id="KW-0812">Transmembrane</keyword>
<accession>A0A0C3D8Y8</accession>
<name>A0A0C3D8Y8_9AGAM</name>